<accession>A9VCH3</accession>
<dbReference type="GO" id="GO:0008569">
    <property type="term" value="F:minus-end-directed microtubule motor activity"/>
    <property type="evidence" value="ECO:0000318"/>
    <property type="project" value="GO_Central"/>
</dbReference>
<dbReference type="GO" id="GO:0097729">
    <property type="term" value="C:9+2 motile cilium"/>
    <property type="evidence" value="ECO:0000318"/>
    <property type="project" value="GO_Central"/>
</dbReference>
<dbReference type="GeneID" id="5895660"/>
<evidence type="ECO:0000256" key="15">
    <source>
        <dbReference type="ARBA" id="ARBA00023212"/>
    </source>
</evidence>
<evidence type="ECO:0000256" key="8">
    <source>
        <dbReference type="ARBA" id="ARBA00022741"/>
    </source>
</evidence>
<dbReference type="InterPro" id="IPR043160">
    <property type="entry name" value="Dynein_C_barrel"/>
</dbReference>
<dbReference type="InterPro" id="IPR041658">
    <property type="entry name" value="AAA_lid_11"/>
</dbReference>
<dbReference type="OMA" id="CIEWQRY"/>
<dbReference type="FunFam" id="1.10.287.2620:FF:000002">
    <property type="entry name" value="Dynein heavy chain 2, axonemal"/>
    <property type="match status" value="1"/>
</dbReference>
<dbReference type="InterPro" id="IPR042228">
    <property type="entry name" value="Dynein_linker_3"/>
</dbReference>
<keyword evidence="22" id="KW-1185">Reference proteome</keyword>
<evidence type="ECO:0000256" key="13">
    <source>
        <dbReference type="ARBA" id="ARBA00023069"/>
    </source>
</evidence>
<dbReference type="Pfam" id="PF17857">
    <property type="entry name" value="AAA_lid_1"/>
    <property type="match status" value="1"/>
</dbReference>
<keyword evidence="7" id="KW-0677">Repeat</keyword>
<dbReference type="Pfam" id="PF17852">
    <property type="entry name" value="Dynein_AAA_lid"/>
    <property type="match status" value="1"/>
</dbReference>
<feature type="region of interest" description="Disordered" evidence="19">
    <location>
        <begin position="129"/>
        <end position="173"/>
    </location>
</feature>
<dbReference type="FunFam" id="1.10.8.720:FF:000001">
    <property type="entry name" value="dynein heavy chain 7, axonemal"/>
    <property type="match status" value="1"/>
</dbReference>
<dbReference type="FunFam" id="1.20.1270.280:FF:000001">
    <property type="entry name" value="dynein heavy chain 7, axonemal"/>
    <property type="match status" value="1"/>
</dbReference>
<keyword evidence="8" id="KW-0547">Nucleotide-binding</keyword>
<dbReference type="InterPro" id="IPR035699">
    <property type="entry name" value="AAA_6"/>
</dbReference>
<proteinExistence type="inferred from homology"/>
<evidence type="ECO:0000256" key="17">
    <source>
        <dbReference type="ARBA" id="ARBA00057074"/>
    </source>
</evidence>
<dbReference type="FunFam" id="3.40.50.300:FF:001328">
    <property type="entry name" value="Dynein heavy chain 6, axonemal"/>
    <property type="match status" value="1"/>
</dbReference>
<dbReference type="Gene3D" id="1.20.1270.280">
    <property type="match status" value="1"/>
</dbReference>
<keyword evidence="5" id="KW-0963">Cytoplasm</keyword>
<dbReference type="FunFam" id="3.40.50.300:FF:002141">
    <property type="entry name" value="Dynein heavy chain"/>
    <property type="match status" value="1"/>
</dbReference>
<gene>
    <name evidence="21" type="ORF">MONBRDRAFT_39136</name>
</gene>
<dbReference type="GO" id="GO:0005524">
    <property type="term" value="F:ATP binding"/>
    <property type="evidence" value="ECO:0007669"/>
    <property type="project" value="UniProtKB-KW"/>
</dbReference>
<keyword evidence="9" id="KW-0067">ATP-binding</keyword>
<evidence type="ECO:0000256" key="4">
    <source>
        <dbReference type="ARBA" id="ARBA00011655"/>
    </source>
</evidence>
<organism evidence="21 22">
    <name type="scientific">Monosiga brevicollis</name>
    <name type="common">Choanoflagellate</name>
    <dbReference type="NCBI Taxonomy" id="81824"/>
    <lineage>
        <taxon>Eukaryota</taxon>
        <taxon>Choanoflagellata</taxon>
        <taxon>Craspedida</taxon>
        <taxon>Salpingoecidae</taxon>
        <taxon>Monosiga</taxon>
    </lineage>
</organism>
<dbReference type="Gene3D" id="1.20.58.1120">
    <property type="match status" value="1"/>
</dbReference>
<comment type="subcellular location">
    <subcellularLocation>
        <location evidence="1">Cell projection</location>
        <location evidence="1">Cilium</location>
        <location evidence="1">Flagellum</location>
    </subcellularLocation>
    <subcellularLocation>
        <location evidence="2">Cytoplasm</location>
        <location evidence="2">Cytoskeleton</location>
        <location evidence="2">Cilium axoneme</location>
    </subcellularLocation>
</comment>
<feature type="domain" description="AAA+ ATPase" evidence="20">
    <location>
        <begin position="1359"/>
        <end position="1498"/>
    </location>
</feature>
<dbReference type="InterPro" id="IPR027417">
    <property type="entry name" value="P-loop_NTPase"/>
</dbReference>
<evidence type="ECO:0000256" key="10">
    <source>
        <dbReference type="ARBA" id="ARBA00022846"/>
    </source>
</evidence>
<dbReference type="Gene3D" id="1.20.140.100">
    <property type="entry name" value="Dynein heavy chain, N-terminal domain 2"/>
    <property type="match status" value="1"/>
</dbReference>
<keyword evidence="6" id="KW-0493">Microtubule</keyword>
<dbReference type="PANTHER" id="PTHR22878">
    <property type="entry name" value="DYNEIN HEAVY CHAIN 6, AXONEMAL-LIKE-RELATED"/>
    <property type="match status" value="1"/>
</dbReference>
<dbReference type="Gene3D" id="1.10.287.2620">
    <property type="match status" value="1"/>
</dbReference>
<evidence type="ECO:0000313" key="22">
    <source>
        <dbReference type="Proteomes" id="UP000001357"/>
    </source>
</evidence>
<keyword evidence="13" id="KW-0969">Cilium</keyword>
<evidence type="ECO:0000256" key="19">
    <source>
        <dbReference type="SAM" id="MobiDB-lite"/>
    </source>
</evidence>
<dbReference type="InParanoid" id="A9VCH3"/>
<dbReference type="Gene3D" id="1.10.8.720">
    <property type="entry name" value="Region D6 of dynein motor"/>
    <property type="match status" value="1"/>
</dbReference>
<dbReference type="Gene3D" id="3.40.50.300">
    <property type="entry name" value="P-loop containing nucleotide triphosphate hydrolases"/>
    <property type="match status" value="6"/>
</dbReference>
<evidence type="ECO:0000256" key="3">
    <source>
        <dbReference type="ARBA" id="ARBA00008887"/>
    </source>
</evidence>
<feature type="region of interest" description="Disordered" evidence="19">
    <location>
        <begin position="1"/>
        <end position="30"/>
    </location>
</feature>
<sequence>MADNSSSGMSSPSSLRHETHRREFKAHSADAWTQLVPYKEQVHTRSPSETIGNVYSPAAIDLKLRDLASASAKRSTDSKGPQPPKRPSSRNGSSTARVCHYPPLLNVFPDCDDCLASHSDIKPLALTDCTVSSGRPMTPGEQQEVMAATHPEPTNSDSEAEAPNAGHTEPSDEDLQRVQWYLDNAFHENQFAPLGEAMVMFDEDTNLPVTRSLYAEVDARIAFQPPPLDDQHGEPSVQAQLWDEIKADYIASMKEAILRYLLEDQSERERLQIQAMPAIHVPRTIRAPVAWHDDVVQARNACSDGINITEPMLIALGHLWHLQFHSLRCVDAAAVTEQVFQNGCFLLDDLNALIQQHCVQAQKQLRQEWTADAAEIMMALRDTWYHRVDKEDPLEAARGFQRLEHIFAAACSTMSNQLRGCIRQSLQTYLQELLEPYAGGNAYDGEYTDAHVARRPLVRMAVHVQDADVTLDPSWDEVAAAFSGHCQAIAQVAEQVPRPEKRVFPELGDREDLFIPCATADDEHVITTRERLMAIIEANKPGPARYLEMFDRFRHLLAPPNERSEEQAAVADFCAKDKPLSAYRSYIQKLQDLCREIDDLRPTAPMGLVCIDITPAQATLRERCQSLIDTLVSTVTQNNRKLNRGICERFDAIANRLMEQPQSSEDMKSLEEYLQETRAETIFKLKAEITEAGERLRFLLEFAELNEDHVKLNTTTIKWPAKLEPMFDVADRRVNEHRQAAEVQLVQRVKDFEAALETYFETAESYQNLLGIQREQQLLEQEVTPFPQIQQTQSVVEPFDKLWRTALKFFTLSEQWMNGSFLALNAEEVEEELGTLFRVAFKLAKQLTNYNGPSKTADQLRNKVEEFRVNVPIIQVICNPGMQARHWEKISDLTGYDVQPDQNTTLAQMLNLNLANHATALEDIGAAASKEFSLEKALRSMKQDWTDMEFAFVPYRDTGVSILSGIDEVQMLLDDHIVKTQTMRGSPFIKPFEEEIKEWEAKLISMQDILDEWLKVQATWLYLEPIFSSEDIMAQLPEEGRKFTIVDKSWRQIMAVSLEDSHATVCTDQPNMLSILREANGLLDDIQKGLNKYLEVKRLFFPRFFFLSNDELLEILSETKDPTRVQPHLKKCFEGIARLNFDDKQQIRAMISSEQEEVQFDKVLVPADAKGMVEKWLDEVGKTMISSLHKVMQQSVDAYAKAPRNQWVQDWPGQVVLAVSSIYWTMAVESAFEANRPLGEFLQQSNDQINGIVEMVRGKLPKSLRNTLSALTVIDVHARDVVAKLVDDGIQRVTDFDWIAQLRYYWEPCDESPNDNDVMVKMITTNVRYGYEYLGNSGRLVITPLTDRCYRTLMGALLLDLGGAPEGPAGTGKTETTKDLAKAVAIQCVVFNCSDGLDYKAMGKFFKGLIAAGAWACFDEFNRIELEVLSVVAQQIHSIVYAKTRRLDRFMFEGTDINLNRNCNCFITMNPGYAGRQELPDNLKVLFRTVAMMVPDYALIGEIMLYSMGFVDARALAQKIVAVYRLCSEQLSSQSHYDYGMRAVKAVLTAAGNLKLKYPQENESVLMLRSIIDVNLPKFLSHDVPLFEGITSDLFPGIELPKPDYDHISRALRENFAKHNMQATDYHMMKIIQIYEMMLVRHGFMIVGDPLSGKTVAWKVLADALADLEEAGLMDEHRVLVNIINPKSITMQELYGSFDPVSHEWSDGVLANTYRDQASSITEDRKWLLFDGPVDAVWIENMNTVLDDNKKLCLMSGEIIAMSAQMNLIFEPQDLLVASPATVSRCGMIYLEPHKLGWEPSLESWLSDLPTSLAGDDGHAGYLRELFTWLMNPVLKFVRLQLRLFVPTSSVHLARTAIRVLDCLLDPWRSEAPPSDAQTSAQLEALFVFAITWGVGGQLVGADRPKFDEFVRAALLGNSDVVTKPKTIKLGKSSIPPERGLLHDFVFRDGSWAHWNDLIETLDIPDDATPNGIIVPTIDTVRQRFFLQQHLDHQVPILFVGPTGTGKSAIVESHLMALPKDRFVPNNITFSARTTAGQTQQIIMSKLDRRRKGVYGPPMGKHCVVFVDDLNMPQKETYGAQPPIELLRTWLDHWHWYDLKDTSRIDLVDLLLVSAMGPPGGGRNDISARFLRHLDRLGQSLVQASAAVYKAAVTNLLPTPAKSHYTFNLRDFARVVQGVMLVPASHLTESNKLVRLWVHEVYRVFYDRLVDDDDRAYLFGVVRDVTKEHFKVDSQTLFSHLVSDQAVGLQDDDLRSLFFGDFMEPGADPRVYDEVQDMDRLRETMEEYLTEYNQLSKTPMSLVMFRFAIEHVSRLARIIKQPNGHALLVGIGGSGRQSSTKLAAAMAEYTLFRIELTKTYSYSDWREDIKKMHRLSGYDGKSTVFLFSDNQIKDEAFLEDINMLLNTGDVPNLYAADEKAEIIERMGAVLKEQRRTNVDTSPLAMYNFFISRVRANLHIVLAMSPIGDEFRRRLRQLPSLINCCTIDWFRAWPEDALEMVADKFLESVELEPEVRVQVVSMCKHFHESVRALSASFYDELRRYNYVTPTSYLELIQTFKGLLDMKRNEISTLQSRYSVGVEKLDFAASQVAIMQEELVALQPELVKTSEEVAIKMKQIEADSVEVDAKKELVAADEAVAAKAAAEANAIKQECEQDLAVALPALENAIKALDTLKPSDIGEVKAMKNPPAGVKMVMEAVCVMKGVKSDRVKDPGGSGKMVEDFWGPSKRLLGDMKFLQSLKDYDKDNISPKAMKVIREKFATNEDFQPEPLKKVSAAAVGLCSWVLAMEVYDRVAKVVAPKKAKLAEAEAELAVQMAKLEEKRAELKAVTDKLQALKDELAAMVKKKEELAFNIDLCAKKLERAEQLIGGLGGERSRWTQLATDLGETYTRVTGDILLSSGVVAYLGAFTVTYRQRCIEEWSKLARRWPLMIDPQGQANKWVKNMEKNHKLAVIKLSDANFVRTLENCIQFGHPCLLENVAEQLDPILESILLKQTFKQGGVDLIRVGENVIEYSPDFRFYITTRLRNPHYLPEIAVKITLLNFMITPEGLTDQLLGIVAAEERPELEEKKNQLILESAANNRQLKEIEDKILEVLSSSEGNILEDETAIHVLSSSKTLSLEISEKQVVAETTSKEIDETRNGYVPVAEHSATLFFAIAELANIEPMYQYSLTWFTDLYRRSIRDSAKSEELAIRIHNLNDHFTYSIYRNVCRSLFEKDKLLFSFSLTVQLMARRGEIDDAEWRFLLTGGVGLDNPHPNPAPAWLSDKSWGELVRTESLPRGTFIGLREDVQQNPELFKQFYDSASPHTEPLPGPWEERLDAMQKLILLRCLRPDKIVPRVQQFVSQHMGQRYTEPPTFDLAGSYADSHSCAALIFVLSPGADPMASLLKFAEAKGFVGDSAPKTISLGQGQGPIAEQLIADAMVKGTWVVLQNCHLYTSWLPKLEYLTEEVLIPEKTHKDFRLWLTSYPTDDFPVSILQNGVKMTNEPPKGLRNNLLRSYLNDPISDPEFFGACKTPERWEKLLFALCFFHGLIQERRNFGALGWNIPYEFNESDLRISIRQMQMFLNDYEILPLPALTYLCGQCNYGGRVTDDWDRRLLGSLLGIFYSDETVTNDEYRFSPSGTYFAPAKGTYADYLSFIKGLPLIPHPEVFGLHENADITKDQKETNELFSSILLTLPRQASSGGRSANDTIDELAQDILSKVPPAFSHEEVLERFPVMYSESMNTVLAQEVVRFNRLVNVIRGSLSNVRKAIKGLVLMSGELEEVFQSMLVGRVPKLWDKVSYPSLKPLGSYISDLVERLTFLQNWIDNGTPATFWLSGFFFTQAFLTGAQQNFARKYKIPIDHLTFDFEVLSIEAEDAQTITKGPEDGVFVYGLFLEGARWDRERMQLGEQRPKVLTDALPCMHLMPVEKSKKPDRSVYVSPLYKTSARRGILSTTGHSTNYVMAVDLRTDLPPSHWINRGTALLCMLDD</sequence>
<dbReference type="FunFam" id="1.20.58.1120:FF:000005">
    <property type="entry name" value="Dynein, axonemal, heavy chain 12"/>
    <property type="match status" value="1"/>
</dbReference>
<dbReference type="GO" id="GO:0005874">
    <property type="term" value="C:microtubule"/>
    <property type="evidence" value="ECO:0007669"/>
    <property type="project" value="UniProtKB-KW"/>
</dbReference>
<dbReference type="Pfam" id="PF18199">
    <property type="entry name" value="Dynein_C"/>
    <property type="match status" value="1"/>
</dbReference>
<dbReference type="STRING" id="81824.A9VCH3"/>
<dbReference type="SMART" id="SM00382">
    <property type="entry name" value="AAA"/>
    <property type="match status" value="2"/>
</dbReference>
<reference evidence="21 22" key="1">
    <citation type="journal article" date="2008" name="Nature">
        <title>The genome of the choanoflagellate Monosiga brevicollis and the origin of metazoans.</title>
        <authorList>
            <consortium name="JGI Sequencing"/>
            <person name="King N."/>
            <person name="Westbrook M.J."/>
            <person name="Young S.L."/>
            <person name="Kuo A."/>
            <person name="Abedin M."/>
            <person name="Chapman J."/>
            <person name="Fairclough S."/>
            <person name="Hellsten U."/>
            <person name="Isogai Y."/>
            <person name="Letunic I."/>
            <person name="Marr M."/>
            <person name="Pincus D."/>
            <person name="Putnam N."/>
            <person name="Rokas A."/>
            <person name="Wright K.J."/>
            <person name="Zuzow R."/>
            <person name="Dirks W."/>
            <person name="Good M."/>
            <person name="Goodstein D."/>
            <person name="Lemons D."/>
            <person name="Li W."/>
            <person name="Lyons J.B."/>
            <person name="Morris A."/>
            <person name="Nichols S."/>
            <person name="Richter D.J."/>
            <person name="Salamov A."/>
            <person name="Bork P."/>
            <person name="Lim W.A."/>
            <person name="Manning G."/>
            <person name="Miller W.T."/>
            <person name="McGinnis W."/>
            <person name="Shapiro H."/>
            <person name="Tjian R."/>
            <person name="Grigoriev I.V."/>
            <person name="Rokhsar D."/>
        </authorList>
    </citation>
    <scope>NUCLEOTIDE SEQUENCE [LARGE SCALE GENOMIC DNA]</scope>
    <source>
        <strain evidence="22">MX1 / ATCC 50154</strain>
    </source>
</reference>
<dbReference type="Proteomes" id="UP000001357">
    <property type="component" value="Unassembled WGS sequence"/>
</dbReference>
<keyword evidence="10" id="KW-0282">Flagellum</keyword>
<dbReference type="FunFam" id="3.10.490.20:FF:000001">
    <property type="entry name" value="dynein heavy chain 7, axonemal"/>
    <property type="match status" value="1"/>
</dbReference>
<dbReference type="InterPro" id="IPR024317">
    <property type="entry name" value="Dynein_heavy_chain_D4_dom"/>
</dbReference>
<evidence type="ECO:0000256" key="18">
    <source>
        <dbReference type="SAM" id="Coils"/>
    </source>
</evidence>
<dbReference type="FunFam" id="1.20.140.100:FF:000004">
    <property type="entry name" value="Dynein axonemal heavy chain 6"/>
    <property type="match status" value="1"/>
</dbReference>
<dbReference type="Gene3D" id="6.10.140.1060">
    <property type="match status" value="1"/>
</dbReference>
<name>A9VCH3_MONBE</name>
<dbReference type="Pfam" id="PF08393">
    <property type="entry name" value="DHC_N2"/>
    <property type="match status" value="1"/>
</dbReference>
<feature type="coiled-coil region" evidence="18">
    <location>
        <begin position="2802"/>
        <end position="2853"/>
    </location>
</feature>
<evidence type="ECO:0000259" key="20">
    <source>
        <dbReference type="SMART" id="SM00382"/>
    </source>
</evidence>
<dbReference type="FunFam" id="3.40.50.300:FF:005585">
    <property type="entry name" value="Predicted protein"/>
    <property type="match status" value="1"/>
</dbReference>
<dbReference type="FunFam" id="3.40.50.300:FF:000362">
    <property type="entry name" value="Dynein, axonemal, heavy chain 6"/>
    <property type="match status" value="1"/>
</dbReference>
<dbReference type="Gene3D" id="1.10.8.710">
    <property type="match status" value="1"/>
</dbReference>
<dbReference type="Gene3D" id="1.10.8.1220">
    <property type="match status" value="1"/>
</dbReference>
<comment type="similarity">
    <text evidence="3">Belongs to the dynein heavy chain family.</text>
</comment>
<dbReference type="InterPro" id="IPR004273">
    <property type="entry name" value="Dynein_heavy_D6_P-loop"/>
</dbReference>
<dbReference type="InterPro" id="IPR041466">
    <property type="entry name" value="Dynein_AAA5_ext"/>
</dbReference>
<dbReference type="FunFam" id="1.20.920.20:FF:000006">
    <property type="entry name" value="Dynein, axonemal, heavy chain 6"/>
    <property type="match status" value="1"/>
</dbReference>
<comment type="subunit">
    <text evidence="4">Consists of at least two heavy chains and a number of intermediate and light chains.</text>
</comment>
<dbReference type="Pfam" id="PF12780">
    <property type="entry name" value="AAA_8"/>
    <property type="match status" value="1"/>
</dbReference>
<dbReference type="GO" id="GO:0036156">
    <property type="term" value="C:inner dynein arm"/>
    <property type="evidence" value="ECO:0000318"/>
    <property type="project" value="GO_Central"/>
</dbReference>
<keyword evidence="11" id="KW-0243">Dynein</keyword>
<keyword evidence="14" id="KW-0505">Motor protein</keyword>
<dbReference type="FunFam" id="3.40.50.300:FF:002856">
    <property type="entry name" value="Dynein heavy chain 11"/>
    <property type="match status" value="1"/>
</dbReference>
<keyword evidence="16" id="KW-0966">Cell projection</keyword>
<dbReference type="FunFam" id="1.10.8.1220:FF:000001">
    <property type="entry name" value="Dynein axonemal heavy chain 5"/>
    <property type="match status" value="1"/>
</dbReference>
<dbReference type="PANTHER" id="PTHR22878:SF71">
    <property type="entry name" value="DYNEIN, AXONEMAL, HEAVY CHAIN 3"/>
    <property type="match status" value="1"/>
</dbReference>
<feature type="region of interest" description="Disordered" evidence="19">
    <location>
        <begin position="69"/>
        <end position="96"/>
    </location>
</feature>
<evidence type="ECO:0000313" key="21">
    <source>
        <dbReference type="EMBL" id="EDQ84751.1"/>
    </source>
</evidence>
<dbReference type="Pfam" id="PF12774">
    <property type="entry name" value="AAA_6"/>
    <property type="match status" value="1"/>
</dbReference>
<protein>
    <recommendedName>
        <fullName evidence="20">AAA+ ATPase domain-containing protein</fullName>
    </recommendedName>
</protein>
<dbReference type="GO" id="GO:0045505">
    <property type="term" value="F:dynein intermediate chain binding"/>
    <property type="evidence" value="ECO:0000318"/>
    <property type="project" value="GO_Central"/>
</dbReference>
<dbReference type="InterPro" id="IPR024743">
    <property type="entry name" value="Dynein_HC_stalk"/>
</dbReference>
<dbReference type="InterPro" id="IPR041228">
    <property type="entry name" value="Dynein_C"/>
</dbReference>
<dbReference type="Gene3D" id="3.20.180.20">
    <property type="entry name" value="Dynein heavy chain, N-terminal domain 2"/>
    <property type="match status" value="1"/>
</dbReference>
<keyword evidence="12 18" id="KW-0175">Coiled coil</keyword>
<dbReference type="GO" id="GO:0051959">
    <property type="term" value="F:dynein light intermediate chain binding"/>
    <property type="evidence" value="ECO:0000318"/>
    <property type="project" value="GO_Central"/>
</dbReference>
<dbReference type="Gene3D" id="1.20.920.20">
    <property type="match status" value="1"/>
</dbReference>
<dbReference type="eggNOG" id="KOG3595">
    <property type="taxonomic scope" value="Eukaryota"/>
</dbReference>
<dbReference type="InterPro" id="IPR026983">
    <property type="entry name" value="DHC"/>
</dbReference>
<dbReference type="InterPro" id="IPR013602">
    <property type="entry name" value="Dynein_heavy_linker"/>
</dbReference>
<evidence type="ECO:0000256" key="14">
    <source>
        <dbReference type="ARBA" id="ARBA00023175"/>
    </source>
</evidence>
<evidence type="ECO:0000256" key="9">
    <source>
        <dbReference type="ARBA" id="ARBA00022840"/>
    </source>
</evidence>
<dbReference type="FunFam" id="3.20.180.20:FF:000003">
    <property type="entry name" value="Dynein heavy chain 12, axonemal"/>
    <property type="match status" value="1"/>
</dbReference>
<evidence type="ECO:0000256" key="12">
    <source>
        <dbReference type="ARBA" id="ARBA00023054"/>
    </source>
</evidence>
<dbReference type="Pfam" id="PF03028">
    <property type="entry name" value="Dynein_heavy"/>
    <property type="match status" value="1"/>
</dbReference>
<dbReference type="Pfam" id="PF12775">
    <property type="entry name" value="AAA_7"/>
    <property type="match status" value="1"/>
</dbReference>
<feature type="compositionally biased region" description="Basic and acidic residues" evidence="19">
    <location>
        <begin position="15"/>
        <end position="28"/>
    </location>
</feature>
<dbReference type="InterPro" id="IPR043157">
    <property type="entry name" value="Dynein_AAA1S"/>
</dbReference>
<feature type="domain" description="AAA+ ATPase" evidence="20">
    <location>
        <begin position="1993"/>
        <end position="2141"/>
    </location>
</feature>
<dbReference type="RefSeq" id="XP_001750401.1">
    <property type="nucleotide sequence ID" value="XM_001750349.1"/>
</dbReference>
<dbReference type="Pfam" id="PF12777">
    <property type="entry name" value="MT"/>
    <property type="match status" value="1"/>
</dbReference>
<evidence type="ECO:0000256" key="6">
    <source>
        <dbReference type="ARBA" id="ARBA00022701"/>
    </source>
</evidence>
<dbReference type="EMBL" id="CH991581">
    <property type="protein sequence ID" value="EDQ84751.1"/>
    <property type="molecule type" value="Genomic_DNA"/>
</dbReference>
<dbReference type="GO" id="GO:0060294">
    <property type="term" value="P:cilium movement involved in cell motility"/>
    <property type="evidence" value="ECO:0000318"/>
    <property type="project" value="GO_Central"/>
</dbReference>
<evidence type="ECO:0000256" key="16">
    <source>
        <dbReference type="ARBA" id="ARBA00023273"/>
    </source>
</evidence>
<evidence type="ECO:0000256" key="7">
    <source>
        <dbReference type="ARBA" id="ARBA00022737"/>
    </source>
</evidence>
<dbReference type="KEGG" id="mbr:MONBRDRAFT_39136"/>
<feature type="compositionally biased region" description="Low complexity" evidence="19">
    <location>
        <begin position="1"/>
        <end position="14"/>
    </location>
</feature>
<comment type="function">
    <text evidence="17">Force generating protein of respiratory cilia. Produces force towards the minus ends of microtubules. Dynein has ATPase activity; the force-producing power stroke is thought to occur on release of ADP. Involved in sperm motility; implicated in sperm flagellar assembly.</text>
</comment>
<evidence type="ECO:0000256" key="5">
    <source>
        <dbReference type="ARBA" id="ARBA00022490"/>
    </source>
</evidence>
<dbReference type="FunFam" id="1.10.8.710:FF:000004">
    <property type="entry name" value="Dynein axonemal heavy chain 6"/>
    <property type="match status" value="1"/>
</dbReference>
<dbReference type="FunFam" id="3.40.50.300:FF:000044">
    <property type="entry name" value="Dynein heavy chain 5, axonemal"/>
    <property type="match status" value="1"/>
</dbReference>
<dbReference type="InterPro" id="IPR003593">
    <property type="entry name" value="AAA+_ATPase"/>
</dbReference>
<evidence type="ECO:0000256" key="1">
    <source>
        <dbReference type="ARBA" id="ARBA00004230"/>
    </source>
</evidence>
<dbReference type="InterPro" id="IPR042222">
    <property type="entry name" value="Dynein_2_N"/>
</dbReference>
<evidence type="ECO:0000256" key="11">
    <source>
        <dbReference type="ARBA" id="ARBA00023017"/>
    </source>
</evidence>
<dbReference type="FunCoup" id="A9VCH3">
    <property type="interactions" value="24"/>
</dbReference>
<keyword evidence="15" id="KW-0206">Cytoskeleton</keyword>
<dbReference type="SUPFAM" id="SSF52540">
    <property type="entry name" value="P-loop containing nucleoside triphosphate hydrolases"/>
    <property type="match status" value="4"/>
</dbReference>
<dbReference type="Pfam" id="PF12781">
    <property type="entry name" value="AAA_9"/>
    <property type="match status" value="1"/>
</dbReference>
<dbReference type="InterPro" id="IPR042219">
    <property type="entry name" value="AAA_lid_11_sf"/>
</dbReference>
<dbReference type="Pfam" id="PF18198">
    <property type="entry name" value="AAA_lid_11"/>
    <property type="match status" value="1"/>
</dbReference>
<evidence type="ECO:0000256" key="2">
    <source>
        <dbReference type="ARBA" id="ARBA00004430"/>
    </source>
</evidence>
<dbReference type="InterPro" id="IPR035706">
    <property type="entry name" value="AAA_9"/>
</dbReference>
<dbReference type="Gene3D" id="3.10.490.20">
    <property type="match status" value="1"/>
</dbReference>
<dbReference type="InterPro" id="IPR041589">
    <property type="entry name" value="DNAH3_AAA_lid_1"/>
</dbReference>